<evidence type="ECO:0000259" key="2">
    <source>
        <dbReference type="Pfam" id="PF14309"/>
    </source>
</evidence>
<dbReference type="PANTHER" id="PTHR46836:SF8">
    <property type="entry name" value="AFADIN"/>
    <property type="match status" value="1"/>
</dbReference>
<protein>
    <recommendedName>
        <fullName evidence="2">DUF4378 domain-containing protein</fullName>
    </recommendedName>
</protein>
<dbReference type="InterPro" id="IPR025486">
    <property type="entry name" value="DUF4378"/>
</dbReference>
<keyword evidence="4" id="KW-1185">Reference proteome</keyword>
<name>A0AAN9JXN9_CANGL</name>
<evidence type="ECO:0000313" key="3">
    <source>
        <dbReference type="EMBL" id="KAK7306193.1"/>
    </source>
</evidence>
<evidence type="ECO:0000313" key="4">
    <source>
        <dbReference type="Proteomes" id="UP001367508"/>
    </source>
</evidence>
<dbReference type="Proteomes" id="UP001367508">
    <property type="component" value="Unassembled WGS sequence"/>
</dbReference>
<comment type="caution">
    <text evidence="3">The sequence shown here is derived from an EMBL/GenBank/DDBJ whole genome shotgun (WGS) entry which is preliminary data.</text>
</comment>
<dbReference type="EMBL" id="JAYMYQ010000011">
    <property type="protein sequence ID" value="KAK7306193.1"/>
    <property type="molecule type" value="Genomic_DNA"/>
</dbReference>
<proteinExistence type="predicted"/>
<organism evidence="3 4">
    <name type="scientific">Canavalia gladiata</name>
    <name type="common">Sword bean</name>
    <name type="synonym">Dolichos gladiatus</name>
    <dbReference type="NCBI Taxonomy" id="3824"/>
    <lineage>
        <taxon>Eukaryota</taxon>
        <taxon>Viridiplantae</taxon>
        <taxon>Streptophyta</taxon>
        <taxon>Embryophyta</taxon>
        <taxon>Tracheophyta</taxon>
        <taxon>Spermatophyta</taxon>
        <taxon>Magnoliopsida</taxon>
        <taxon>eudicotyledons</taxon>
        <taxon>Gunneridae</taxon>
        <taxon>Pentapetalae</taxon>
        <taxon>rosids</taxon>
        <taxon>fabids</taxon>
        <taxon>Fabales</taxon>
        <taxon>Fabaceae</taxon>
        <taxon>Papilionoideae</taxon>
        <taxon>50 kb inversion clade</taxon>
        <taxon>NPAAA clade</taxon>
        <taxon>indigoferoid/millettioid clade</taxon>
        <taxon>Phaseoleae</taxon>
        <taxon>Canavalia</taxon>
    </lineage>
</organism>
<feature type="domain" description="DUF4378" evidence="2">
    <location>
        <begin position="11"/>
        <end position="92"/>
    </location>
</feature>
<sequence length="143" mass="16454">MNLRRGIFKIHEQCLNAQPWVGPTISNIIGPKLIKNRLGEGLYRMVRSQGKVKDNALGKVLVRKSQWLNLRDDIDVIDRKVERMLLDDLVAEIVISNVPRTLSIEDNRGPINVFDDEGQNHHLSRVDQFSDEEDHDENENDSD</sequence>
<evidence type="ECO:0000256" key="1">
    <source>
        <dbReference type="SAM" id="MobiDB-lite"/>
    </source>
</evidence>
<gene>
    <name evidence="3" type="ORF">VNO77_44119</name>
</gene>
<dbReference type="PANTHER" id="PTHR46836">
    <property type="entry name" value="AFADIN"/>
    <property type="match status" value="1"/>
</dbReference>
<dbReference type="Pfam" id="PF14309">
    <property type="entry name" value="DUF4378"/>
    <property type="match status" value="1"/>
</dbReference>
<dbReference type="AlphaFoldDB" id="A0AAN9JXN9"/>
<feature type="region of interest" description="Disordered" evidence="1">
    <location>
        <begin position="124"/>
        <end position="143"/>
    </location>
</feature>
<feature type="compositionally biased region" description="Acidic residues" evidence="1">
    <location>
        <begin position="129"/>
        <end position="143"/>
    </location>
</feature>
<reference evidence="3 4" key="1">
    <citation type="submission" date="2024-01" db="EMBL/GenBank/DDBJ databases">
        <title>The genomes of 5 underutilized Papilionoideae crops provide insights into root nodulation and disease resistanc.</title>
        <authorList>
            <person name="Jiang F."/>
        </authorList>
    </citation>
    <scope>NUCLEOTIDE SEQUENCE [LARGE SCALE GENOMIC DNA]</scope>
    <source>
        <strain evidence="3">LVBAO_FW01</strain>
        <tissue evidence="3">Leaves</tissue>
    </source>
</reference>
<accession>A0AAN9JXN9</accession>